<feature type="compositionally biased region" description="Basic and acidic residues" evidence="1">
    <location>
        <begin position="46"/>
        <end position="55"/>
    </location>
</feature>
<evidence type="ECO:0000313" key="3">
    <source>
        <dbReference type="Proteomes" id="UP000642284"/>
    </source>
</evidence>
<proteinExistence type="predicted"/>
<dbReference type="EMBL" id="JACTVJ010000010">
    <property type="protein sequence ID" value="MBC9714789.1"/>
    <property type="molecule type" value="Genomic_DNA"/>
</dbReference>
<evidence type="ECO:0000256" key="1">
    <source>
        <dbReference type="SAM" id="MobiDB-lite"/>
    </source>
</evidence>
<feature type="region of interest" description="Disordered" evidence="1">
    <location>
        <begin position="1"/>
        <end position="55"/>
    </location>
</feature>
<organism evidence="2 3">
    <name type="scientific">Streptomyces polyasparticus</name>
    <dbReference type="NCBI Taxonomy" id="2767826"/>
    <lineage>
        <taxon>Bacteria</taxon>
        <taxon>Bacillati</taxon>
        <taxon>Actinomycetota</taxon>
        <taxon>Actinomycetes</taxon>
        <taxon>Kitasatosporales</taxon>
        <taxon>Streptomycetaceae</taxon>
        <taxon>Streptomyces</taxon>
    </lineage>
</organism>
<reference evidence="2 3" key="1">
    <citation type="submission" date="2020-08" db="EMBL/GenBank/DDBJ databases">
        <title>Genemic of Streptomyces polyaspartic.</title>
        <authorList>
            <person name="Liu W."/>
        </authorList>
    </citation>
    <scope>NUCLEOTIDE SEQUENCE [LARGE SCALE GENOMIC DNA]</scope>
    <source>
        <strain evidence="2 3">TRM66268-LWL</strain>
    </source>
</reference>
<name>A0ABR7SIW2_9ACTN</name>
<comment type="caution">
    <text evidence="2">The sequence shown here is derived from an EMBL/GenBank/DDBJ whole genome shotgun (WGS) entry which is preliminary data.</text>
</comment>
<keyword evidence="3" id="KW-1185">Reference proteome</keyword>
<sequence length="173" mass="18728">MDVPDSAVQAGRRRGRRFRGGGALTAGVLAFRTDSQRSSPRPSAEQAEKAAGKGQSREEWVVCATTIAVGDVVAVQPGAERGRLSVTFSVREWIKPAHGAQRIRIDAVDPRTDGVQDPWEVGQHLLVVVPQRRDEAVSTFSGRRLAEFRPHVEKGLLGAEGTPCPSPWRAGDQ</sequence>
<gene>
    <name evidence="2" type="ORF">H9Y04_19745</name>
</gene>
<dbReference type="RefSeq" id="WP_187815255.1">
    <property type="nucleotide sequence ID" value="NZ_JACTVJ010000010.1"/>
</dbReference>
<evidence type="ECO:0000313" key="2">
    <source>
        <dbReference type="EMBL" id="MBC9714789.1"/>
    </source>
</evidence>
<protein>
    <submittedName>
        <fullName evidence="2">Uncharacterized protein</fullName>
    </submittedName>
</protein>
<accession>A0ABR7SIW2</accession>
<dbReference type="Proteomes" id="UP000642284">
    <property type="component" value="Unassembled WGS sequence"/>
</dbReference>